<name>A0A4Y9QZN4_9MICO</name>
<proteinExistence type="predicted"/>
<accession>A0A4Y9QZN4</accession>
<dbReference type="RefSeq" id="WP_135121133.1">
    <property type="nucleotide sequence ID" value="NZ_SPQZ01000005.1"/>
</dbReference>
<evidence type="ECO:0000313" key="4">
    <source>
        <dbReference type="Proteomes" id="UP000298127"/>
    </source>
</evidence>
<dbReference type="Proteomes" id="UP000298127">
    <property type="component" value="Unassembled WGS sequence"/>
</dbReference>
<sequence length="162" mass="15897">MNTRIGRTAIAIASGAVVIGSLAGCATDQSAEAEAAPSTGSGDTSTTTPSTGTDANDTDSSATSSTYTDGDYTATGEYSTPGGREDVTVTITLADDVVTAVDVTGSATSGNSKQYQSAFISGISAEVVGKDIDSLDVSKVAGSSLTSGGFNAALDTIRSDAS</sequence>
<feature type="signal peptide" evidence="2">
    <location>
        <begin position="1"/>
        <end position="23"/>
    </location>
</feature>
<dbReference type="EMBL" id="SPQZ01000005">
    <property type="protein sequence ID" value="TFV96445.1"/>
    <property type="molecule type" value="Genomic_DNA"/>
</dbReference>
<evidence type="ECO:0008006" key="5">
    <source>
        <dbReference type="Google" id="ProtNLM"/>
    </source>
</evidence>
<feature type="chain" id="PRO_5038492143" description="FMN-binding protein" evidence="2">
    <location>
        <begin position="24"/>
        <end position="162"/>
    </location>
</feature>
<evidence type="ECO:0000256" key="2">
    <source>
        <dbReference type="SAM" id="SignalP"/>
    </source>
</evidence>
<gene>
    <name evidence="3" type="ORF">E4M00_14105</name>
</gene>
<comment type="caution">
    <text evidence="3">The sequence shown here is derived from an EMBL/GenBank/DDBJ whole genome shotgun (WGS) entry which is preliminary data.</text>
</comment>
<keyword evidence="2" id="KW-0732">Signal</keyword>
<feature type="compositionally biased region" description="Low complexity" evidence="1">
    <location>
        <begin position="35"/>
        <end position="76"/>
    </location>
</feature>
<evidence type="ECO:0000256" key="1">
    <source>
        <dbReference type="SAM" id="MobiDB-lite"/>
    </source>
</evidence>
<dbReference type="PROSITE" id="PS51257">
    <property type="entry name" value="PROKAR_LIPOPROTEIN"/>
    <property type="match status" value="1"/>
</dbReference>
<reference evidence="3 4" key="1">
    <citation type="journal article" date="2018" name="J. Microbiol.">
        <title>Leifsonia flava sp. nov., a novel actinobacterium isolated from the rhizosphere of Aquilegia viridiflora.</title>
        <authorList>
            <person name="Cai Y."/>
            <person name="Tao W.Z."/>
            <person name="Ma Y.J."/>
            <person name="Cheng J."/>
            <person name="Zhang M.Y."/>
            <person name="Zhang Y.X."/>
        </authorList>
    </citation>
    <scope>NUCLEOTIDE SEQUENCE [LARGE SCALE GENOMIC DNA]</scope>
    <source>
        <strain evidence="3 4">SYP-B2174</strain>
    </source>
</reference>
<organism evidence="3 4">
    <name type="scientific">Orlajensenia leifsoniae</name>
    <dbReference type="NCBI Taxonomy" id="2561933"/>
    <lineage>
        <taxon>Bacteria</taxon>
        <taxon>Bacillati</taxon>
        <taxon>Actinomycetota</taxon>
        <taxon>Actinomycetes</taxon>
        <taxon>Micrococcales</taxon>
        <taxon>Microbacteriaceae</taxon>
        <taxon>Orlajensenia</taxon>
    </lineage>
</organism>
<dbReference type="AlphaFoldDB" id="A0A4Y9QZN4"/>
<protein>
    <recommendedName>
        <fullName evidence="5">FMN-binding protein</fullName>
    </recommendedName>
</protein>
<keyword evidence="4" id="KW-1185">Reference proteome</keyword>
<feature type="region of interest" description="Disordered" evidence="1">
    <location>
        <begin position="27"/>
        <end position="85"/>
    </location>
</feature>
<evidence type="ECO:0000313" key="3">
    <source>
        <dbReference type="EMBL" id="TFV96445.1"/>
    </source>
</evidence>